<dbReference type="PANTHER" id="PTHR32075:SF6">
    <property type="entry name" value="ISWI CHROMATIN-REMODELING COMPLEX SUBUNIT YPL216W-RELATED"/>
    <property type="match status" value="1"/>
</dbReference>
<accession>A0A8H7Q384</accession>
<evidence type="ECO:0000313" key="5">
    <source>
        <dbReference type="Proteomes" id="UP000654370"/>
    </source>
</evidence>
<feature type="domain" description="WAC" evidence="3">
    <location>
        <begin position="26"/>
        <end position="100"/>
    </location>
</feature>
<sequence>MPILQHSQTHLPAIAPPPYDSKRKHKEVWNLRSTNEIFTDYESYIERLMQYRLPQWQCERTGRADLTYDQAKESENAQNSRAEYRFSFGLAKRVFQCVQF</sequence>
<feature type="non-terminal residue" evidence="4">
    <location>
        <position position="1"/>
    </location>
</feature>
<keyword evidence="1" id="KW-0539">Nucleus</keyword>
<protein>
    <recommendedName>
        <fullName evidence="3">WAC domain-containing protein</fullName>
    </recommendedName>
</protein>
<dbReference type="PANTHER" id="PTHR32075">
    <property type="entry name" value="ISWI CHROMATIN-REMODELING COMPLEX SUBUNIT YPL216W-RELATED"/>
    <property type="match status" value="1"/>
</dbReference>
<dbReference type="PROSITE" id="PS51136">
    <property type="entry name" value="WAC"/>
    <property type="match status" value="1"/>
</dbReference>
<dbReference type="GO" id="GO:0000781">
    <property type="term" value="C:chromosome, telomeric region"/>
    <property type="evidence" value="ECO:0007669"/>
    <property type="project" value="GOC"/>
</dbReference>
<evidence type="ECO:0000313" key="4">
    <source>
        <dbReference type="EMBL" id="KAG2184498.1"/>
    </source>
</evidence>
<evidence type="ECO:0000256" key="1">
    <source>
        <dbReference type="PROSITE-ProRule" id="PRU00475"/>
    </source>
</evidence>
<dbReference type="AlphaFoldDB" id="A0A8H7Q384"/>
<dbReference type="Proteomes" id="UP000654370">
    <property type="component" value="Unassembled WGS sequence"/>
</dbReference>
<reference evidence="4" key="1">
    <citation type="submission" date="2020-12" db="EMBL/GenBank/DDBJ databases">
        <title>Metabolic potential, ecology and presence of endohyphal bacteria is reflected in genomic diversity of Mucoromycotina.</title>
        <authorList>
            <person name="Muszewska A."/>
            <person name="Okrasinska A."/>
            <person name="Steczkiewicz K."/>
            <person name="Drgas O."/>
            <person name="Orlowska M."/>
            <person name="Perlinska-Lenart U."/>
            <person name="Aleksandrzak-Piekarczyk T."/>
            <person name="Szatraj K."/>
            <person name="Zielenkiewicz U."/>
            <person name="Pilsyk S."/>
            <person name="Malc E."/>
            <person name="Mieczkowski P."/>
            <person name="Kruszewska J.S."/>
            <person name="Biernat P."/>
            <person name="Pawlowska J."/>
        </authorList>
    </citation>
    <scope>NUCLEOTIDE SEQUENCE</scope>
    <source>
        <strain evidence="4">WA0000067209</strain>
    </source>
</reference>
<name>A0A8H7Q384_MORIS</name>
<dbReference type="GO" id="GO:0005634">
    <property type="term" value="C:nucleus"/>
    <property type="evidence" value="ECO:0007669"/>
    <property type="project" value="UniProtKB-SubCell"/>
</dbReference>
<dbReference type="OrthoDB" id="332390at2759"/>
<proteinExistence type="predicted"/>
<dbReference type="Pfam" id="PF10537">
    <property type="entry name" value="WAC_Acf1_DNA_bd"/>
    <property type="match status" value="1"/>
</dbReference>
<evidence type="ECO:0000256" key="2">
    <source>
        <dbReference type="SAM" id="MobiDB-lite"/>
    </source>
</evidence>
<comment type="subcellular location">
    <subcellularLocation>
        <location evidence="1">Nucleus</location>
    </subcellularLocation>
</comment>
<dbReference type="InterPro" id="IPR013136">
    <property type="entry name" value="WSTF_Acf1_Cbp146"/>
</dbReference>
<evidence type="ECO:0000259" key="3">
    <source>
        <dbReference type="PROSITE" id="PS51136"/>
    </source>
</evidence>
<gene>
    <name evidence="4" type="ORF">INT43_000407</name>
</gene>
<organism evidence="4 5">
    <name type="scientific">Mortierella isabellina</name>
    <name type="common">Filamentous fungus</name>
    <name type="synonym">Umbelopsis isabellina</name>
    <dbReference type="NCBI Taxonomy" id="91625"/>
    <lineage>
        <taxon>Eukaryota</taxon>
        <taxon>Fungi</taxon>
        <taxon>Fungi incertae sedis</taxon>
        <taxon>Mucoromycota</taxon>
        <taxon>Mucoromycotina</taxon>
        <taxon>Umbelopsidomycetes</taxon>
        <taxon>Umbelopsidales</taxon>
        <taxon>Umbelopsidaceae</taxon>
        <taxon>Umbelopsis</taxon>
    </lineage>
</organism>
<dbReference type="GO" id="GO:0031509">
    <property type="term" value="P:subtelomeric heterochromatin formation"/>
    <property type="evidence" value="ECO:0007669"/>
    <property type="project" value="TreeGrafter"/>
</dbReference>
<feature type="region of interest" description="Disordered" evidence="2">
    <location>
        <begin position="1"/>
        <end position="21"/>
    </location>
</feature>
<keyword evidence="5" id="KW-1185">Reference proteome</keyword>
<dbReference type="EMBL" id="JAEPQZ010000002">
    <property type="protein sequence ID" value="KAG2184498.1"/>
    <property type="molecule type" value="Genomic_DNA"/>
</dbReference>
<feature type="compositionally biased region" description="Polar residues" evidence="2">
    <location>
        <begin position="1"/>
        <end position="10"/>
    </location>
</feature>
<comment type="caution">
    <text evidence="4">The sequence shown here is derived from an EMBL/GenBank/DDBJ whole genome shotgun (WGS) entry which is preliminary data.</text>
</comment>